<evidence type="ECO:0000313" key="3">
    <source>
        <dbReference type="Proteomes" id="UP001157114"/>
    </source>
</evidence>
<name>A0ABQ6GIS9_9BACL</name>
<gene>
    <name evidence="2" type="ORF">MU1_51460</name>
</gene>
<dbReference type="Pfam" id="PF08722">
    <property type="entry name" value="Tn7_TnsA-like_N"/>
    <property type="match status" value="1"/>
</dbReference>
<accession>A0ABQ6GIS9</accession>
<proteinExistence type="predicted"/>
<reference evidence="2 3" key="1">
    <citation type="submission" date="2023-03" db="EMBL/GenBank/DDBJ databases">
        <title>Draft genome sequence of the bacteria which degrade cell wall of Tricholomamatutake.</title>
        <authorList>
            <person name="Konishi Y."/>
            <person name="Fukuta Y."/>
            <person name="Shirasaka N."/>
        </authorList>
    </citation>
    <scope>NUCLEOTIDE SEQUENCE [LARGE SCALE GENOMIC DNA]</scope>
    <source>
        <strain evidence="3">mu1</strain>
    </source>
</reference>
<organism evidence="2 3">
    <name type="scientific">Paenibacillus glycanilyticus</name>
    <dbReference type="NCBI Taxonomy" id="126569"/>
    <lineage>
        <taxon>Bacteria</taxon>
        <taxon>Bacillati</taxon>
        <taxon>Bacillota</taxon>
        <taxon>Bacilli</taxon>
        <taxon>Bacillales</taxon>
        <taxon>Paenibacillaceae</taxon>
        <taxon>Paenibacillus</taxon>
    </lineage>
</organism>
<dbReference type="RefSeq" id="WP_284241587.1">
    <property type="nucleotide sequence ID" value="NZ_BSSQ01000020.1"/>
</dbReference>
<dbReference type="Proteomes" id="UP001157114">
    <property type="component" value="Unassembled WGS sequence"/>
</dbReference>
<dbReference type="Gene3D" id="3.40.91.30">
    <property type="match status" value="1"/>
</dbReference>
<evidence type="ECO:0000259" key="1">
    <source>
        <dbReference type="Pfam" id="PF08722"/>
    </source>
</evidence>
<keyword evidence="3" id="KW-1185">Reference proteome</keyword>
<comment type="caution">
    <text evidence="2">The sequence shown here is derived from an EMBL/GenBank/DDBJ whole genome shotgun (WGS) entry which is preliminary data.</text>
</comment>
<dbReference type="EMBL" id="BSSQ01000020">
    <property type="protein sequence ID" value="GLX70799.1"/>
    <property type="molecule type" value="Genomic_DNA"/>
</dbReference>
<evidence type="ECO:0000313" key="2">
    <source>
        <dbReference type="EMBL" id="GLX70799.1"/>
    </source>
</evidence>
<feature type="domain" description="TnsA endonuclease N-terminal" evidence="1">
    <location>
        <begin position="29"/>
        <end position="104"/>
    </location>
</feature>
<protein>
    <recommendedName>
        <fullName evidence="1">TnsA endonuclease N-terminal domain-containing protein</fullName>
    </recommendedName>
</protein>
<dbReference type="InterPro" id="IPR014833">
    <property type="entry name" value="TnsA_N"/>
</dbReference>
<sequence length="201" mass="23578">MARRTSDESMVFGESLLERDFVRFCNFQPEILKIEYQPLRLKYNYKRRARSYTPDFLLTDVEGEMTIVEVKPSHEVNNPENVIKFEVAKIYCQEKGWRFKVVTELDLRKGCFSTNINLLLDVMRLEIAAQDMVIVYDQLKKVAPCSIKELRQLINEDDGIGLALFTAIVYKLLLDRYIYTDLVSQRIADQSVLYINVEKVF</sequence>